<reference evidence="3" key="1">
    <citation type="journal article" date="2019" name="Sci. Rep.">
        <title>Draft genome of Tanacetum cinerariifolium, the natural source of mosquito coil.</title>
        <authorList>
            <person name="Yamashiro T."/>
            <person name="Shiraishi A."/>
            <person name="Satake H."/>
            <person name="Nakayama K."/>
        </authorList>
    </citation>
    <scope>NUCLEOTIDE SEQUENCE</scope>
</reference>
<feature type="domain" description="Retroviral polymerase SH3-like" evidence="2">
    <location>
        <begin position="411"/>
        <end position="457"/>
    </location>
</feature>
<accession>A0A6L2N785</accession>
<dbReference type="EMBL" id="BKCJ010008392">
    <property type="protein sequence ID" value="GEU81980.1"/>
    <property type="molecule type" value="Genomic_DNA"/>
</dbReference>
<name>A0A6L2N785_TANCI</name>
<evidence type="ECO:0000313" key="3">
    <source>
        <dbReference type="EMBL" id="GEU81980.1"/>
    </source>
</evidence>
<keyword evidence="1" id="KW-0175">Coiled coil</keyword>
<dbReference type="InterPro" id="IPR057670">
    <property type="entry name" value="SH3_retrovirus"/>
</dbReference>
<proteinExistence type="predicted"/>
<dbReference type="PANTHER" id="PTHR11439:SF495">
    <property type="entry name" value="REVERSE TRANSCRIPTASE, RNA-DEPENDENT DNA POLYMERASE-RELATED"/>
    <property type="match status" value="1"/>
</dbReference>
<dbReference type="Pfam" id="PF25597">
    <property type="entry name" value="SH3_retrovirus"/>
    <property type="match status" value="1"/>
</dbReference>
<protein>
    <recommendedName>
        <fullName evidence="2">Retroviral polymerase SH3-like domain-containing protein</fullName>
    </recommendedName>
</protein>
<comment type="caution">
    <text evidence="3">The sequence shown here is derived from an EMBL/GenBank/DDBJ whole genome shotgun (WGS) entry which is preliminary data.</text>
</comment>
<dbReference type="Gene3D" id="1.10.287.1490">
    <property type="match status" value="1"/>
</dbReference>
<feature type="coiled-coil region" evidence="1">
    <location>
        <begin position="183"/>
        <end position="217"/>
    </location>
</feature>
<gene>
    <name evidence="3" type="ORF">Tci_053958</name>
</gene>
<organism evidence="3">
    <name type="scientific">Tanacetum cinerariifolium</name>
    <name type="common">Dalmatian daisy</name>
    <name type="synonym">Chrysanthemum cinerariifolium</name>
    <dbReference type="NCBI Taxonomy" id="118510"/>
    <lineage>
        <taxon>Eukaryota</taxon>
        <taxon>Viridiplantae</taxon>
        <taxon>Streptophyta</taxon>
        <taxon>Embryophyta</taxon>
        <taxon>Tracheophyta</taxon>
        <taxon>Spermatophyta</taxon>
        <taxon>Magnoliopsida</taxon>
        <taxon>eudicotyledons</taxon>
        <taxon>Gunneridae</taxon>
        <taxon>Pentapetalae</taxon>
        <taxon>asterids</taxon>
        <taxon>campanulids</taxon>
        <taxon>Asterales</taxon>
        <taxon>Asteraceae</taxon>
        <taxon>Asteroideae</taxon>
        <taxon>Anthemideae</taxon>
        <taxon>Anthemidinae</taxon>
        <taxon>Tanacetum</taxon>
    </lineage>
</organism>
<evidence type="ECO:0000256" key="1">
    <source>
        <dbReference type="SAM" id="Coils"/>
    </source>
</evidence>
<sequence>MLLMQAQENGVALDEEQLLFIAGGQDNVVDKDVDEQPIHDLALNVNNVFQADECDAFDSDVDEASTVQTMFMANLSLVDPVYDEAGLSYDSDILSEVHGHDHYQDVVCEHHEVHEMHDDVQTNYVVDSHADYTSDSNMILYDQKHAEIKQKNILIANDNLIVDCLSKDVFYTATDFVLTISIFSDMHEAFNAAQKRIAELESENSNLQNKIQNDDHDVQSRGNTIRELREKISRLTKKHSDADPIHDLKALDSHNKELHAKVNALHDLNERWQAKNEKVKWHYKELYDSIKITRAKTIEKTNSLLTEVANLKAQIKENHKSNCVTMPAVKSKVLAPGCSKHVTGDRSRLRNFMKKFIGIVRFGNEHFGAIMGYGDYVIGDSMISMAEAVATACYTQNRSLIHTRHNKTPYDEDIGKLQPTADIGIFIGYAPSRKGYRIYNKRTRRIMKTIHVQSDELSEPMAPVRLSTGPLQFQLTQPVHLFSLPLIQDAHSPSHSPSSSELQSLSLQQGVAAESTIMEDNLLAPTDNDPFINVFAPEPSSEASSYADVSSAESTYVTQTHHLGKWCKDHPLDNVIGNPSWPENVYVSQLEGFVDPDHLTHVYRLKKALYGLKQAPRVCRSKFALEILKKFGMDSCDHVDTPIVDQLKLDEDPLGIPFDQTQFRSMVGSLMYLTASRPDLVFFGLWYPKDTAMALMAYADADHAGCQDTRRKGEYIAMSRYCAQILWMRSQLTDYDFAFNKIPMYCDNRSAIALCCNNVQHFRSKHIDIRHHLIREKVEKGVVELYFVTTGYQLADIFTKALSRERVKECRVNRLNPGMNTRFWTDKDVTRSNEFIRAIEQRLKTRRIFRNLECFVGGRNRKDLPRDNPLVSVEVLRYDIKRSKCDNKGIVPTEMELELEQTQQGSSHEVSNIRVIPKYHSEDGNPARANIKQALGRRFFLRLNLPDHWSVLTGSGVKMEMEIPRSSRVYFIAVCSYSTYTSKELIKVQVYALKLPQL</sequence>
<evidence type="ECO:0000259" key="2">
    <source>
        <dbReference type="Pfam" id="PF25597"/>
    </source>
</evidence>
<dbReference type="CDD" id="cd09272">
    <property type="entry name" value="RNase_HI_RT_Ty1"/>
    <property type="match status" value="1"/>
</dbReference>
<dbReference type="PANTHER" id="PTHR11439">
    <property type="entry name" value="GAG-POL-RELATED RETROTRANSPOSON"/>
    <property type="match status" value="1"/>
</dbReference>
<dbReference type="AlphaFoldDB" id="A0A6L2N785"/>